<dbReference type="VEuPathDB" id="FungiDB:TRICI_006793"/>
<evidence type="ECO:0000256" key="2">
    <source>
        <dbReference type="SAM" id="Phobius"/>
    </source>
</evidence>
<keyword evidence="2" id="KW-1133">Transmembrane helix</keyword>
<evidence type="ECO:0000256" key="1">
    <source>
        <dbReference type="SAM" id="MobiDB-lite"/>
    </source>
</evidence>
<feature type="region of interest" description="Disordered" evidence="1">
    <location>
        <begin position="79"/>
        <end position="147"/>
    </location>
</feature>
<feature type="compositionally biased region" description="Polar residues" evidence="1">
    <location>
        <begin position="126"/>
        <end position="147"/>
    </location>
</feature>
<organism evidence="3 4">
    <name type="scientific">Trichomonascus ciferrii</name>
    <dbReference type="NCBI Taxonomy" id="44093"/>
    <lineage>
        <taxon>Eukaryota</taxon>
        <taxon>Fungi</taxon>
        <taxon>Dikarya</taxon>
        <taxon>Ascomycota</taxon>
        <taxon>Saccharomycotina</taxon>
        <taxon>Dipodascomycetes</taxon>
        <taxon>Dipodascales</taxon>
        <taxon>Trichomonascaceae</taxon>
        <taxon>Trichomonascus</taxon>
        <taxon>Trichomonascus ciferrii complex</taxon>
    </lineage>
</organism>
<dbReference type="EMBL" id="SWFS01000569">
    <property type="protein sequence ID" value="KAA8897117.1"/>
    <property type="molecule type" value="Genomic_DNA"/>
</dbReference>
<protein>
    <submittedName>
        <fullName evidence="3">Uncharacterized protein</fullName>
    </submittedName>
</protein>
<gene>
    <name evidence="3" type="ORF">TRICI_006793</name>
</gene>
<evidence type="ECO:0000313" key="3">
    <source>
        <dbReference type="EMBL" id="KAA8897117.1"/>
    </source>
</evidence>
<feature type="transmembrane region" description="Helical" evidence="2">
    <location>
        <begin position="49"/>
        <end position="70"/>
    </location>
</feature>
<reference evidence="3" key="1">
    <citation type="journal article" date="2019" name="G3 (Bethesda)">
        <title>Genome Assemblies of Two Rare Opportunistic Yeast Pathogens: Diutina rugosa (syn. Candida rugosa) and Trichomonascus ciferrii (syn. Candida ciferrii).</title>
        <authorList>
            <person name="Mixao V."/>
            <person name="Saus E."/>
            <person name="Hansen A.P."/>
            <person name="Lass-Florl C."/>
            <person name="Gabaldon T."/>
        </authorList>
    </citation>
    <scope>NUCLEOTIDE SEQUENCE</scope>
    <source>
        <strain evidence="3">CBS 4856</strain>
    </source>
</reference>
<keyword evidence="2" id="KW-0812">Transmembrane</keyword>
<accession>A0A642UDD7</accession>
<keyword evidence="4" id="KW-1185">Reference proteome</keyword>
<keyword evidence="2" id="KW-0472">Membrane</keyword>
<feature type="compositionally biased region" description="Polar residues" evidence="1">
    <location>
        <begin position="81"/>
        <end position="94"/>
    </location>
</feature>
<comment type="caution">
    <text evidence="3">The sequence shown here is derived from an EMBL/GenBank/DDBJ whole genome shotgun (WGS) entry which is preliminary data.</text>
</comment>
<name>A0A642UDD7_9ASCO</name>
<evidence type="ECO:0000313" key="4">
    <source>
        <dbReference type="Proteomes" id="UP000761534"/>
    </source>
</evidence>
<dbReference type="Proteomes" id="UP000761534">
    <property type="component" value="Unassembled WGS sequence"/>
</dbReference>
<sequence length="147" mass="16481">MSTRYTVDKLIIRQHEYLDAASVAASSGAAWHDSLKALALRSGHTLTSLLALFAMSLVMYYTAYGMYTLLRRISRRSKRSATNNNYNSAQTDVEAQTPPPELTYFTDSDQESLPCSPLFSGEPLTKRSNNPKMNNTLHFNDTSIKIH</sequence>
<dbReference type="AlphaFoldDB" id="A0A642UDD7"/>
<proteinExistence type="predicted"/>